<proteinExistence type="predicted"/>
<dbReference type="EMBL" id="CAFBNC010000215">
    <property type="protein sequence ID" value="CAB4959890.1"/>
    <property type="molecule type" value="Genomic_DNA"/>
</dbReference>
<evidence type="ECO:0000313" key="1">
    <source>
        <dbReference type="EMBL" id="CAB4959890.1"/>
    </source>
</evidence>
<gene>
    <name evidence="1" type="ORF">UFOPK3733_02384</name>
</gene>
<organism evidence="1">
    <name type="scientific">freshwater metagenome</name>
    <dbReference type="NCBI Taxonomy" id="449393"/>
    <lineage>
        <taxon>unclassified sequences</taxon>
        <taxon>metagenomes</taxon>
        <taxon>ecological metagenomes</taxon>
    </lineage>
</organism>
<accession>A0A6J7KW35</accession>
<dbReference type="AlphaFoldDB" id="A0A6J7KW35"/>
<sequence>MTELLDGRLFRGDAFVVRSDQQRHVFRGGGSLTGLLPADDLEEQP</sequence>
<name>A0A6J7KW35_9ZZZZ</name>
<protein>
    <submittedName>
        <fullName evidence="1">Unannotated protein</fullName>
    </submittedName>
</protein>
<reference evidence="1" key="1">
    <citation type="submission" date="2020-05" db="EMBL/GenBank/DDBJ databases">
        <authorList>
            <person name="Chiriac C."/>
            <person name="Salcher M."/>
            <person name="Ghai R."/>
            <person name="Kavagutti S V."/>
        </authorList>
    </citation>
    <scope>NUCLEOTIDE SEQUENCE</scope>
</reference>